<name>A0ACC2T4R1_9FUNG</name>
<proteinExistence type="predicted"/>
<reference evidence="1" key="1">
    <citation type="submission" date="2022-04" db="EMBL/GenBank/DDBJ databases">
        <title>Genome of the entomopathogenic fungus Entomophthora muscae.</title>
        <authorList>
            <person name="Elya C."/>
            <person name="Lovett B.R."/>
            <person name="Lee E."/>
            <person name="Macias A.M."/>
            <person name="Hajek A.E."/>
            <person name="De Bivort B.L."/>
            <person name="Kasson M.T."/>
            <person name="De Fine Licht H.H."/>
            <person name="Stajich J.E."/>
        </authorList>
    </citation>
    <scope>NUCLEOTIDE SEQUENCE</scope>
    <source>
        <strain evidence="1">Berkeley</strain>
    </source>
</reference>
<sequence length="887" mass="97707">MPLLNRNRVSCTSEAFEIAKRKNENHTPSENITRPVALSIFGLVIFAQLLAFGLVLLITHTTNDTPPTPLANNASAVLAMAPDFSVHAAYAHLEVITRHPHFFNMRANDDVRNYILDYANRVRTQINPSIQVLDDNTPVAFTGKDTPTGMFGNSNVTGYLESGNVLVRIQGSANTGNALLISAHFDSVQLSYGANDNGIGVVAAMEMVRLFALHPPKHDLIFNFNNFEEAGVLGSVAFMAHEWASTVRAFLNLEGAGAGGRVLLFQCSNPRLAELARAIPRPTTSVLGNDLFQMRVINSVTDYAVYSGKKGIPGVDFAIFRNRAVYHTLLDNIQHAYMSTLESMGQSLWPLAQAIDESSFLESKPQIESAGVFYSLLSLATFQYSFVTDHILGAIAIILILLTVTIYLACPKLQRGFYPDRWTFAAWPPTRALLITMLGLVLFLLVSFCVNHLIIKANVLAIHRHWVLVYMLNMLQAALCLAVADWLSRGKRPCHKRFQASTLAMAGLWLMLMLVQRLAGMAQVGMLYFLTWFAYSYIGTYLCSLMLHPITYWSRKTPPHVPRLRETLCVGMQIVITVFVPCLLLHDSASNVMVSMCQSLITGTPPIIVYSLASFFAVVATLPIIPFLSLVGDFQKFFVSGASFLWLMLLISVLTVSPLSSHDPATLFWSQTYDLTTRESPVSVSGIFGLDEVAPSLLRVSARDPATFNLIPGTPFSVLRYEGLEPTFEVPPSSLINITSNVNRTDFKAFTLAAHDTRKCRIVIPTSFAITNLKVSQGKHQKSLSSATYLPSSPSAFATAPSSIPAHLIYLMRRSFNGGPWTVSFNCTAPTAIPIQVSCYYDDYDSHVPALAPIPKTPANFLPPPSPWPSPTMSWKSSNHLPFNIPS</sequence>
<gene>
    <name evidence="1" type="ORF">DSO57_1018120</name>
</gene>
<evidence type="ECO:0000313" key="2">
    <source>
        <dbReference type="Proteomes" id="UP001165960"/>
    </source>
</evidence>
<comment type="caution">
    <text evidence="1">The sequence shown here is derived from an EMBL/GenBank/DDBJ whole genome shotgun (WGS) entry which is preliminary data.</text>
</comment>
<organism evidence="1 2">
    <name type="scientific">Entomophthora muscae</name>
    <dbReference type="NCBI Taxonomy" id="34485"/>
    <lineage>
        <taxon>Eukaryota</taxon>
        <taxon>Fungi</taxon>
        <taxon>Fungi incertae sedis</taxon>
        <taxon>Zoopagomycota</taxon>
        <taxon>Entomophthoromycotina</taxon>
        <taxon>Entomophthoromycetes</taxon>
        <taxon>Entomophthorales</taxon>
        <taxon>Entomophthoraceae</taxon>
        <taxon>Entomophthora</taxon>
    </lineage>
</organism>
<dbReference type="Proteomes" id="UP001165960">
    <property type="component" value="Unassembled WGS sequence"/>
</dbReference>
<evidence type="ECO:0000313" key="1">
    <source>
        <dbReference type="EMBL" id="KAJ9069480.1"/>
    </source>
</evidence>
<accession>A0ACC2T4R1</accession>
<dbReference type="EMBL" id="QTSX02003628">
    <property type="protein sequence ID" value="KAJ9069480.1"/>
    <property type="molecule type" value="Genomic_DNA"/>
</dbReference>
<keyword evidence="2" id="KW-1185">Reference proteome</keyword>
<protein>
    <submittedName>
        <fullName evidence="1">Uncharacterized protein</fullName>
    </submittedName>
</protein>